<evidence type="ECO:0000256" key="3">
    <source>
        <dbReference type="ARBA" id="ARBA00022927"/>
    </source>
</evidence>
<comment type="subcellular location">
    <subcellularLocation>
        <location evidence="1">Golgi apparatus membrane</location>
        <topology evidence="1">Peripheral membrane protein</topology>
    </subcellularLocation>
</comment>
<dbReference type="Proteomes" id="UP000053815">
    <property type="component" value="Unassembled WGS sequence"/>
</dbReference>
<feature type="domain" description="DOP1-like middle TPR" evidence="10">
    <location>
        <begin position="339"/>
        <end position="564"/>
    </location>
</feature>
<feature type="transmembrane region" description="Helical" evidence="8">
    <location>
        <begin position="2256"/>
        <end position="2278"/>
    </location>
</feature>
<evidence type="ECO:0000259" key="9">
    <source>
        <dbReference type="Pfam" id="PF04118"/>
    </source>
</evidence>
<feature type="transmembrane region" description="Helical" evidence="8">
    <location>
        <begin position="2087"/>
        <end position="2105"/>
    </location>
</feature>
<dbReference type="InterPro" id="IPR016024">
    <property type="entry name" value="ARM-type_fold"/>
</dbReference>
<evidence type="ECO:0000259" key="10">
    <source>
        <dbReference type="Pfam" id="PF24597"/>
    </source>
</evidence>
<dbReference type="GO" id="GO:0015031">
    <property type="term" value="P:protein transport"/>
    <property type="evidence" value="ECO:0007669"/>
    <property type="project" value="UniProtKB-KW"/>
</dbReference>
<dbReference type="GO" id="GO:0005829">
    <property type="term" value="C:cytosol"/>
    <property type="evidence" value="ECO:0007669"/>
    <property type="project" value="GOC"/>
</dbReference>
<comment type="similarity">
    <text evidence="6">Belongs to the DOP1 family.</text>
</comment>
<evidence type="ECO:0000256" key="1">
    <source>
        <dbReference type="ARBA" id="ARBA00004395"/>
    </source>
</evidence>
<feature type="compositionally biased region" description="Low complexity" evidence="7">
    <location>
        <begin position="24"/>
        <end position="40"/>
    </location>
</feature>
<dbReference type="SUPFAM" id="SSF48371">
    <property type="entry name" value="ARM repeat"/>
    <property type="match status" value="1"/>
</dbReference>
<evidence type="ECO:0000256" key="2">
    <source>
        <dbReference type="ARBA" id="ARBA00022448"/>
    </source>
</evidence>
<feature type="transmembrane region" description="Helical" evidence="8">
    <location>
        <begin position="2360"/>
        <end position="2379"/>
    </location>
</feature>
<evidence type="ECO:0000256" key="4">
    <source>
        <dbReference type="ARBA" id="ARBA00023034"/>
    </source>
</evidence>
<keyword evidence="3" id="KW-0653">Protein transport</keyword>
<dbReference type="InterPro" id="IPR056458">
    <property type="entry name" value="TPR_DOP1_M"/>
</dbReference>
<accession>A0A0C9LTR0</accession>
<evidence type="ECO:0000259" key="12">
    <source>
        <dbReference type="Pfam" id="PF24601"/>
    </source>
</evidence>
<dbReference type="Pfam" id="PF24597">
    <property type="entry name" value="TPR_DOP1_M"/>
    <property type="match status" value="1"/>
</dbReference>
<evidence type="ECO:0000313" key="14">
    <source>
        <dbReference type="Proteomes" id="UP000053815"/>
    </source>
</evidence>
<reference evidence="13" key="1">
    <citation type="submission" date="2014-09" db="EMBL/GenBank/DDBJ databases">
        <title>Draft genome sequence of an oleaginous Mucoromycotina fungus Mucor ambiguus NBRC6742.</title>
        <authorList>
            <person name="Takeda I."/>
            <person name="Yamane N."/>
            <person name="Morita T."/>
            <person name="Tamano K."/>
            <person name="Machida M."/>
            <person name="Baker S."/>
            <person name="Koike H."/>
        </authorList>
    </citation>
    <scope>NUCLEOTIDE SEQUENCE</scope>
    <source>
        <strain evidence="13">NBRC 6742</strain>
    </source>
</reference>
<feature type="domain" description="DOP1-like C-terminal" evidence="11">
    <location>
        <begin position="1571"/>
        <end position="1901"/>
    </location>
</feature>
<dbReference type="PANTHER" id="PTHR14042:SF24">
    <property type="entry name" value="PROTEIN DOPEY-1 HOMOLOG"/>
    <property type="match status" value="1"/>
</dbReference>
<proteinExistence type="inferred from homology"/>
<feature type="transmembrane region" description="Helical" evidence="8">
    <location>
        <begin position="1952"/>
        <end position="1975"/>
    </location>
</feature>
<feature type="compositionally biased region" description="Polar residues" evidence="7">
    <location>
        <begin position="571"/>
        <end position="581"/>
    </location>
</feature>
<organism evidence="13">
    <name type="scientific">Mucor ambiguus</name>
    <dbReference type="NCBI Taxonomy" id="91626"/>
    <lineage>
        <taxon>Eukaryota</taxon>
        <taxon>Fungi</taxon>
        <taxon>Fungi incertae sedis</taxon>
        <taxon>Mucoromycota</taxon>
        <taxon>Mucoromycotina</taxon>
        <taxon>Mucoromycetes</taxon>
        <taxon>Mucorales</taxon>
        <taxon>Mucorineae</taxon>
        <taxon>Mucoraceae</taxon>
        <taxon>Mucor</taxon>
    </lineage>
</organism>
<feature type="domain" description="DOP1 N-terminal" evidence="9">
    <location>
        <begin position="48"/>
        <end position="330"/>
    </location>
</feature>
<sequence length="2497" mass="285372">MSDNDNLLSISQKLLKKISNRALSDTNSDTSDTNNTMDSSPEIPSPQLTEQVEKNLQSFDAVNEWADIISFLGRLLKSFQAYPQFPIIPRKQLVAKRLAQCLNPGFPAGVHQKTLEVYAFILKTIGSDQLAEDLALWSTGLFPFVQYAATHVKPQLLMIFERYYIPLKGKLRPAMRGFIIALLPALEEEGSEYFDKVVLLIESVSETVELPFFYSCMWLVMIGSPSLRPPALNYLLRKLPKITDREAVALVLGGKENVSLMVRAFASTLNDQQLLVQRGILELLVQNFMLKSRMIPHDDLVILMRAALGIVLRKDMSLNRRLYAWLLGAEGTTQAQVLYFNTFAEKPATQAVRGMLQTQQQHQHSDTSSIDTEQQRPYKILISLMDKWELGQPIVNNVFVDSLISLKSNKKNHDEVMKTANMWMDMVEPHLICMKLFELIDTCFSGTTPKKGSKFSDHLETLRLIEFTLESFHFADDEIRQIHFPLIVAALCKKLNDALKRPNFIELLPQVSQCITLILTLLDRLPESVFLNRAAPQIKNGSSKEDRKQFTSGMGILDYVREFYGMGAGGTSSQQSPQQLLETGDDGDQLNNSNNEEAGDLSSSANMTKSQPQHQPFQSRPEYDPLRGQLLVEDVSNHLASFLIDLVNDYIIANNLLSGVDVGVEGKRLKHIEHHLERVFLAACTALTLIAKYADNGTPLKRSEALTTVLLKCCQQVQVFGIVDAGLSTLTLLVKHKRFIDPTVLQHTLHIKAIVDRLWGFLSPSLQLLHMRTVELLWQLIDTSLPHQIETIISNYIIHPENDQERLSSYEKFGIVWELSDNMPGASMIFSRPMFLMLDLLRDGASPLDRRAGDLWIRCHLKSYVRLLEPFLLAMLDQHILRRPTELSVEWKNQQLKDKTQQKTTQISYFVYLKAFDTDVIDYMFATLITLITFGGLNVLKTCKNHTIDHEGKIANMAQAALDYDTSKPLTYLDLLVLIAIRYVETEPRDTIAHSLGKPVCSIQLHAADLLYLIISKLDFVNMRLVQQVQMMVLHKLLFCITRENLDLQQKLLHLLHACLAITCASTTHKDKPANGHQKKNSVDSINSVQSVQQPNEAIALIQASSDLYVKCITEAFSKASNRSMLQHWMDFVLATLPYIKHGFRTLVVPVLMCICHQISLRCDTIEIAIHEKPNSSSCASVEKEVMVLLMGLEKMLMFCLTERVLNDEWFINASTDLPIPHIPDNSALIGLAQVVHAEELHKLNEKPRETMMYHLPVVLQILLNTWHAFRRPRWDEQTMLSMGDAKVDAILHSFSNAADQAKGRLETIFEKLFKYSIVDFVEGLTEIFYMENPAALEFDQTPEQEEHFETIALDILSCTPSSTPQHVISTLLESIRQRTPGTYQNRRRKILRQGKLTDTSILRFAEIYCGYIKNPESIVLLWPIIHSFSKDYLSQANTYKIFLPSLMRFLTVALEELSKSSGYEQDRRIRKDAQELYQRCIDYCILISGKSFDQSLWMRGRSTIYDDGDDASSIHTVESNETHYNQITQHSNHSTASHTTETMTRNVSTSNVSDMEKKASWKLREDIMINQVNQYLAHQVIPRLRQLIGDNDKINSLLNNMVYYVIGPSLKSKTKSPVVLDQLCEMARMPFTYKTWRKEVWEVFIDNRFFYMNSATCKKWLGIIQTAFSIEKERMTELMARITTSPSNTFFSNKDQETLNRSLNLRRLSFVLFAGSRNQYVPQLPIIQEKIVELLKLDHGEMVHMEIYLCLRIILMRFSQKHLMNFWPLLITELMRLFNSFVYNDFQDRPEEAQIALAGCKFLDLLCTLELDAFQIYQWIFIRDTVETVIKAKTEGPIPIMESLNEKMAKITTADAFDFSLSESSMQPSLGSLKRPMLTMHSIASIRQLSFFIEHVGLYNVSYKQTCWKKILLLQQWIRAEYFIKNKAFISLAFSSTLFITIATHQPNMPAAVGIAWTVFAITALCLSLFSIAFTKYYQSRRDSELSATVVTMIALALIFATVALLPIDIFLVSSTVDSHTGLKKLWADKDTIYWMTFTVQIMYYVFYGSIVAFSFFVIPYAYFYYEEYEEEGQSKSQRRLSALKYTIFTVSIVGCLFLFGLFLKPNILPPHIDLDWFKHLLTESHGAKAIWFVVGCLFVPGMAVFIVYTTHFLHWIHIQAPGLSIIPFNLIKGKRRIDAENDEINHRLVLVREQQRLIEHKYAGSDQALSAHDYRTLENLNDEERILVRRLSGIEEDKSNFLQKVLKVLRPFQVLIGLIILVFVVLMAVSMFMTIIDKVTWSVCGRKCGYIISHPKLLNPINFIFVHLQKLFPLDYIFMVAIIIYFFMATMTGIIQIGVRFFWVTLYRIKRGSTAPQGLLFSATLLTFGLLALNYSITSVVAPGYAHFGSQVYCNHTEGGRRDCTYEVDKIVPCDIYAPTEICTPTVSATLIDRITLNTPLFGLIFYYSQWLFLISFIFGFLIALFKAPSNNSEPESADALDAEEEAGLLDGHHR</sequence>
<dbReference type="GO" id="GO:0000139">
    <property type="term" value="C:Golgi membrane"/>
    <property type="evidence" value="ECO:0007669"/>
    <property type="project" value="UniProtKB-SubCell"/>
</dbReference>
<feature type="region of interest" description="Disordered" evidence="7">
    <location>
        <begin position="21"/>
        <end position="45"/>
    </location>
</feature>
<keyword evidence="2" id="KW-0813">Transport</keyword>
<feature type="transmembrane region" description="Helical" evidence="8">
    <location>
        <begin position="2447"/>
        <end position="2468"/>
    </location>
</feature>
<dbReference type="Pfam" id="PF24598">
    <property type="entry name" value="DOP1_C"/>
    <property type="match status" value="2"/>
</dbReference>
<feature type="region of interest" description="Disordered" evidence="7">
    <location>
        <begin position="1531"/>
        <end position="1551"/>
    </location>
</feature>
<feature type="transmembrane region" description="Helical" evidence="8">
    <location>
        <begin position="2034"/>
        <end position="2067"/>
    </location>
</feature>
<evidence type="ECO:0000313" key="13">
    <source>
        <dbReference type="EMBL" id="GAN03950.1"/>
    </source>
</evidence>
<gene>
    <name evidence="13" type="ORF">MAM1_0052d03406</name>
</gene>
<feature type="transmembrane region" description="Helical" evidence="8">
    <location>
        <begin position="2318"/>
        <end position="2348"/>
    </location>
</feature>
<dbReference type="Pfam" id="PF04118">
    <property type="entry name" value="Dopey_N"/>
    <property type="match status" value="1"/>
</dbReference>
<keyword evidence="5 8" id="KW-0472">Membrane</keyword>
<keyword evidence="14" id="KW-1185">Reference proteome</keyword>
<dbReference type="Pfam" id="PF24601">
    <property type="entry name" value="TPR_DOP1"/>
    <property type="match status" value="1"/>
</dbReference>
<dbReference type="EMBL" id="DF836341">
    <property type="protein sequence ID" value="GAN03950.1"/>
    <property type="molecule type" value="Genomic_DNA"/>
</dbReference>
<feature type="compositionally biased region" description="Polar residues" evidence="7">
    <location>
        <begin position="589"/>
        <end position="618"/>
    </location>
</feature>
<dbReference type="PANTHER" id="PTHR14042">
    <property type="entry name" value="DOPEY-RELATED"/>
    <property type="match status" value="1"/>
</dbReference>
<dbReference type="InterPro" id="IPR007249">
    <property type="entry name" value="DOP1_N"/>
</dbReference>
<dbReference type="STRING" id="91626.A0A0C9LTR0"/>
<dbReference type="GO" id="GO:0005768">
    <property type="term" value="C:endosome"/>
    <property type="evidence" value="ECO:0007669"/>
    <property type="project" value="TreeGrafter"/>
</dbReference>
<dbReference type="InterPro" id="IPR056457">
    <property type="entry name" value="DOP1_C"/>
</dbReference>
<name>A0A0C9LTR0_9FUNG</name>
<dbReference type="InterPro" id="IPR006876">
    <property type="entry name" value="LMBR1-like_membr_prot"/>
</dbReference>
<dbReference type="OrthoDB" id="297643at2759"/>
<evidence type="ECO:0000256" key="5">
    <source>
        <dbReference type="ARBA" id="ARBA00023136"/>
    </source>
</evidence>
<feature type="domain" description="DOP1-like C-terminal" evidence="11">
    <location>
        <begin position="1422"/>
        <end position="1559"/>
    </location>
</feature>
<evidence type="ECO:0000256" key="6">
    <source>
        <dbReference type="ARBA" id="ARBA00046326"/>
    </source>
</evidence>
<dbReference type="GO" id="GO:0005802">
    <property type="term" value="C:trans-Golgi network"/>
    <property type="evidence" value="ECO:0007669"/>
    <property type="project" value="TreeGrafter"/>
</dbReference>
<feature type="transmembrane region" description="Helical" evidence="8">
    <location>
        <begin position="1987"/>
        <end position="2014"/>
    </location>
</feature>
<keyword evidence="8" id="KW-0812">Transmembrane</keyword>
<keyword evidence="8" id="KW-1133">Transmembrane helix</keyword>
<evidence type="ECO:0000256" key="8">
    <source>
        <dbReference type="SAM" id="Phobius"/>
    </source>
</evidence>
<protein>
    <submittedName>
        <fullName evidence="13">Lysosomal cobalamin transporter</fullName>
    </submittedName>
</protein>
<keyword evidence="4" id="KW-0333">Golgi apparatus</keyword>
<feature type="region of interest" description="Disordered" evidence="7">
    <location>
        <begin position="568"/>
        <end position="622"/>
    </location>
</feature>
<dbReference type="InterPro" id="IPR040314">
    <property type="entry name" value="DOP1"/>
</dbReference>
<dbReference type="Pfam" id="PF04791">
    <property type="entry name" value="LMBR1"/>
    <property type="match status" value="1"/>
</dbReference>
<feature type="domain" description="DOP1-like TPR" evidence="12">
    <location>
        <begin position="1046"/>
        <end position="1201"/>
    </location>
</feature>
<evidence type="ECO:0000256" key="7">
    <source>
        <dbReference type="SAM" id="MobiDB-lite"/>
    </source>
</evidence>
<dbReference type="GO" id="GO:0006895">
    <property type="term" value="P:Golgi to endosome transport"/>
    <property type="evidence" value="ECO:0007669"/>
    <property type="project" value="InterPro"/>
</dbReference>
<evidence type="ECO:0000259" key="11">
    <source>
        <dbReference type="Pfam" id="PF24598"/>
    </source>
</evidence>
<feature type="transmembrane region" description="Helical" evidence="8">
    <location>
        <begin position="2131"/>
        <end position="2150"/>
    </location>
</feature>
<dbReference type="InterPro" id="IPR056459">
    <property type="entry name" value="TPR_DOP1"/>
</dbReference>